<dbReference type="CDD" id="cd03819">
    <property type="entry name" value="GT4_WavL-like"/>
    <property type="match status" value="1"/>
</dbReference>
<dbReference type="RefSeq" id="WP_236098164.1">
    <property type="nucleotide sequence ID" value="NZ_JAKGUD010000002.1"/>
</dbReference>
<evidence type="ECO:0000259" key="3">
    <source>
        <dbReference type="Pfam" id="PF00534"/>
    </source>
</evidence>
<name>A0ABS9EP41_9BACT</name>
<dbReference type="PANTHER" id="PTHR12526:SF510">
    <property type="entry name" value="D-INOSITOL 3-PHOSPHATE GLYCOSYLTRANSFERASE"/>
    <property type="match status" value="1"/>
</dbReference>
<keyword evidence="1" id="KW-0328">Glycosyltransferase</keyword>
<dbReference type="InterPro" id="IPR028098">
    <property type="entry name" value="Glyco_trans_4-like_N"/>
</dbReference>
<evidence type="ECO:0000259" key="4">
    <source>
        <dbReference type="Pfam" id="PF13439"/>
    </source>
</evidence>
<feature type="domain" description="Glycosyl transferase family 1" evidence="3">
    <location>
        <begin position="167"/>
        <end position="280"/>
    </location>
</feature>
<feature type="domain" description="Glycosyltransferase subfamily 4-like N-terminal" evidence="4">
    <location>
        <begin position="12"/>
        <end position="155"/>
    </location>
</feature>
<evidence type="ECO:0000256" key="2">
    <source>
        <dbReference type="ARBA" id="ARBA00022679"/>
    </source>
</evidence>
<dbReference type="Proteomes" id="UP001200430">
    <property type="component" value="Unassembled WGS sequence"/>
</dbReference>
<evidence type="ECO:0000313" key="5">
    <source>
        <dbReference type="EMBL" id="MCF4141650.1"/>
    </source>
</evidence>
<proteinExistence type="predicted"/>
<evidence type="ECO:0000313" key="6">
    <source>
        <dbReference type="Proteomes" id="UP001200430"/>
    </source>
</evidence>
<dbReference type="InterPro" id="IPR001296">
    <property type="entry name" value="Glyco_trans_1"/>
</dbReference>
<accession>A0ABS9EP41</accession>
<organism evidence="5 6">
    <name type="scientific">Dethiosulfovibrio marinus</name>
    <dbReference type="NCBI Taxonomy" id="133532"/>
    <lineage>
        <taxon>Bacteria</taxon>
        <taxon>Thermotogati</taxon>
        <taxon>Synergistota</taxon>
        <taxon>Synergistia</taxon>
        <taxon>Synergistales</taxon>
        <taxon>Dethiosulfovibrionaceae</taxon>
        <taxon>Dethiosulfovibrio</taxon>
    </lineage>
</organism>
<evidence type="ECO:0000256" key="1">
    <source>
        <dbReference type="ARBA" id="ARBA00022676"/>
    </source>
</evidence>
<protein>
    <submittedName>
        <fullName evidence="5">Glycosyltransferase family 4 protein</fullName>
    </submittedName>
</protein>
<dbReference type="SUPFAM" id="SSF53756">
    <property type="entry name" value="UDP-Glycosyltransferase/glycogen phosphorylase"/>
    <property type="match status" value="1"/>
</dbReference>
<comment type="caution">
    <text evidence="5">The sequence shown here is derived from an EMBL/GenBank/DDBJ whole genome shotgun (WGS) entry which is preliminary data.</text>
</comment>
<keyword evidence="2" id="KW-0808">Transferase</keyword>
<dbReference type="Gene3D" id="3.40.50.2000">
    <property type="entry name" value="Glycogen Phosphorylase B"/>
    <property type="match status" value="2"/>
</dbReference>
<dbReference type="Pfam" id="PF13439">
    <property type="entry name" value="Glyco_transf_4"/>
    <property type="match status" value="1"/>
</dbReference>
<dbReference type="EMBL" id="JAKGUD010000002">
    <property type="protein sequence ID" value="MCF4141650.1"/>
    <property type="molecule type" value="Genomic_DNA"/>
</dbReference>
<reference evidence="5 6" key="1">
    <citation type="submission" date="2022-01" db="EMBL/GenBank/DDBJ databases">
        <title>Dethiosulfovibrio faecalis sp. nov., a novel proteolytic, non-sulfur-reducing bacterium isolated from a marine aquaculture solid waste bioreactor.</title>
        <authorList>
            <person name="Grabowski S."/>
            <person name="Apolinario E."/>
            <person name="Schneider N."/>
            <person name="Marshall C.W."/>
            <person name="Sowers K.R."/>
        </authorList>
    </citation>
    <scope>NUCLEOTIDE SEQUENCE [LARGE SCALE GENOMIC DNA]</scope>
    <source>
        <strain evidence="5 6">DSM 12537</strain>
    </source>
</reference>
<keyword evidence="6" id="KW-1185">Reference proteome</keyword>
<dbReference type="Pfam" id="PF00534">
    <property type="entry name" value="Glycos_transf_1"/>
    <property type="match status" value="1"/>
</dbReference>
<gene>
    <name evidence="5" type="ORF">L2W38_02310</name>
</gene>
<dbReference type="PANTHER" id="PTHR12526">
    <property type="entry name" value="GLYCOSYLTRANSFERASE"/>
    <property type="match status" value="1"/>
</dbReference>
<sequence>MRIVHLLPGLDVGGVERHVVDLASEQARSGHHVTVVSGGGRMTSELHPGVTHIKLPIHVKEPFTGGVCALRLAIMARSRKWDILHAHSRVPAWVAWWTSVLSGIPFVVTCHAIYSLNAGLIPYRHADGAICVSQAVKDHQIDWLPRRSTVIKNGIVDPGVRWAPHDDKGPFRFLFIGRLTSVKGIDFLIDVLLSMTDRDDWILDVAGEGPLEVQLKERTTSARSGDRINFLGYRDDVVDLMARCDCCLFPSRSEGAGLVLLTALTMGVPLIASDLPAFKENLPPNAMVSLNKERWSEALGASLDGKAVFSEIRRNFSLSDMVEEMEGLYLEVRKRKEVESS</sequence>